<accession>A0A1C3H7I0</accession>
<dbReference type="NCBIfam" id="TIGR00751">
    <property type="entry name" value="menA"/>
    <property type="match status" value="1"/>
</dbReference>
<comment type="pathway">
    <text evidence="8">Quinol/quinone metabolism; menaquinone biosynthesis; menaquinol from 1,4-dihydroxy-2-naphthoate: step 1/2.</text>
</comment>
<keyword evidence="7 8" id="KW-0472">Membrane</keyword>
<evidence type="ECO:0000313" key="11">
    <source>
        <dbReference type="Proteomes" id="UP000190837"/>
    </source>
</evidence>
<keyword evidence="2 8" id="KW-0474">Menaquinone biosynthesis</keyword>
<sequence>MRTLLELARPRTLPLALAVICCGNALAYTHGAWRFSVFLLSLLTALSLQILSNIANDYGDGVRGTDRHRPASAPRRLTASGAVSIRQMRQLLAAGVLASLSFGIALLTVSSPGWSDLLLFLLLGALAILAAITYTVGRYAYGHHALGEASVFCFFGLLGVIGSYYLQSGSYCPAVLLPATGCGLLSAAVLHVNNMRDIDSDAAVGKSTIAVKLGFARSKTFHLALLAAAVSCYLAYAAIAPASLLWLLACPALARHAQRISRAADPVCAGHELKAIVLITCAINLLFSLGLCFAT</sequence>
<keyword evidence="3 8" id="KW-1003">Cell membrane</keyword>
<dbReference type="InterPro" id="IPR000537">
    <property type="entry name" value="UbiA_prenyltransferase"/>
</dbReference>
<keyword evidence="4 8" id="KW-0808">Transferase</keyword>
<proteinExistence type="inferred from homology"/>
<reference evidence="11" key="1">
    <citation type="submission" date="2016-04" db="EMBL/GenBank/DDBJ databases">
        <authorList>
            <person name="Tagini F."/>
        </authorList>
    </citation>
    <scope>NUCLEOTIDE SEQUENCE [LARGE SCALE GENOMIC DNA]</scope>
    <source>
        <strain evidence="11">CHUV0807</strain>
    </source>
</reference>
<comment type="catalytic activity">
    <reaction evidence="8">
        <text>an all-trans-polyprenyl diphosphate + 1,4-dihydroxy-2-naphthoate + H(+) = a 2-demethylmenaquinol + CO2 + diphosphate</text>
        <dbReference type="Rhea" id="RHEA:26478"/>
        <dbReference type="Rhea" id="RHEA-COMP:9563"/>
        <dbReference type="Rhea" id="RHEA-COMP:9564"/>
        <dbReference type="ChEBI" id="CHEBI:11173"/>
        <dbReference type="ChEBI" id="CHEBI:15378"/>
        <dbReference type="ChEBI" id="CHEBI:16526"/>
        <dbReference type="ChEBI" id="CHEBI:33019"/>
        <dbReference type="ChEBI" id="CHEBI:55437"/>
        <dbReference type="ChEBI" id="CHEBI:58914"/>
        <dbReference type="EC" id="2.5.1.74"/>
    </reaction>
</comment>
<feature type="transmembrane region" description="Helical" evidence="8">
    <location>
        <begin position="117"/>
        <end position="137"/>
    </location>
</feature>
<dbReference type="GO" id="GO:0046428">
    <property type="term" value="F:1,4-dihydroxy-2-naphthoate polyprenyltransferase activity"/>
    <property type="evidence" value="ECO:0007669"/>
    <property type="project" value="UniProtKB-UniRule"/>
</dbReference>
<feature type="transmembrane region" description="Helical" evidence="8">
    <location>
        <begin position="37"/>
        <end position="55"/>
    </location>
</feature>
<dbReference type="PIRSF" id="PIRSF005355">
    <property type="entry name" value="UBIAD1"/>
    <property type="match status" value="1"/>
</dbReference>
<dbReference type="InterPro" id="IPR026046">
    <property type="entry name" value="UBIAD1"/>
</dbReference>
<evidence type="ECO:0000256" key="5">
    <source>
        <dbReference type="ARBA" id="ARBA00022692"/>
    </source>
</evidence>
<dbReference type="EMBL" id="FKLO01000087">
    <property type="protein sequence ID" value="SAM72974.1"/>
    <property type="molecule type" value="Genomic_DNA"/>
</dbReference>
<evidence type="ECO:0000256" key="2">
    <source>
        <dbReference type="ARBA" id="ARBA00022428"/>
    </source>
</evidence>
<dbReference type="GO" id="GO:0042371">
    <property type="term" value="P:vitamin K biosynthetic process"/>
    <property type="evidence" value="ECO:0007669"/>
    <property type="project" value="TreeGrafter"/>
</dbReference>
<dbReference type="PANTHER" id="PTHR13929">
    <property type="entry name" value="1,4-DIHYDROXY-2-NAPHTHOATE OCTAPRENYLTRANSFERASE"/>
    <property type="match status" value="1"/>
</dbReference>
<dbReference type="GO" id="GO:0005886">
    <property type="term" value="C:plasma membrane"/>
    <property type="evidence" value="ECO:0007669"/>
    <property type="project" value="UniProtKB-SubCell"/>
</dbReference>
<feature type="transmembrane region" description="Helical" evidence="8">
    <location>
        <begin position="223"/>
        <end position="249"/>
    </location>
</feature>
<dbReference type="HAMAP" id="MF_01937">
    <property type="entry name" value="MenA_1"/>
    <property type="match status" value="1"/>
</dbReference>
<evidence type="ECO:0000256" key="8">
    <source>
        <dbReference type="HAMAP-Rule" id="MF_01937"/>
    </source>
</evidence>
<dbReference type="Pfam" id="PF01040">
    <property type="entry name" value="UbiA"/>
    <property type="match status" value="1"/>
</dbReference>
<gene>
    <name evidence="8" type="primary">menA</name>
    <name evidence="10" type="ORF">CHUV0807_2532</name>
</gene>
<dbReference type="EC" id="2.5.1.74" evidence="8 9"/>
<feature type="transmembrane region" description="Helical" evidence="8">
    <location>
        <begin position="149"/>
        <end position="167"/>
    </location>
</feature>
<dbReference type="GO" id="GO:0009234">
    <property type="term" value="P:menaquinone biosynthetic process"/>
    <property type="evidence" value="ECO:0007669"/>
    <property type="project" value="UniProtKB-UniRule"/>
</dbReference>
<feature type="transmembrane region" description="Helical" evidence="8">
    <location>
        <begin position="91"/>
        <end position="111"/>
    </location>
</feature>
<evidence type="ECO:0000256" key="1">
    <source>
        <dbReference type="ARBA" id="ARBA00004141"/>
    </source>
</evidence>
<dbReference type="PANTHER" id="PTHR13929:SF0">
    <property type="entry name" value="UBIA PRENYLTRANSFERASE DOMAIN-CONTAINING PROTEIN 1"/>
    <property type="match status" value="1"/>
</dbReference>
<dbReference type="RefSeq" id="WP_079542375.1">
    <property type="nucleotide sequence ID" value="NZ_CP171111.1"/>
</dbReference>
<dbReference type="InterPro" id="IPR004657">
    <property type="entry name" value="MenA"/>
</dbReference>
<dbReference type="AlphaFoldDB" id="A0A1C3H7I0"/>
<feature type="transmembrane region" description="Helical" evidence="8">
    <location>
        <begin position="275"/>
        <end position="294"/>
    </location>
</feature>
<dbReference type="Proteomes" id="UP000190837">
    <property type="component" value="Unassembled WGS sequence"/>
</dbReference>
<evidence type="ECO:0000256" key="9">
    <source>
        <dbReference type="NCBIfam" id="TIGR00751"/>
    </source>
</evidence>
<evidence type="ECO:0000313" key="10">
    <source>
        <dbReference type="EMBL" id="SAM72974.1"/>
    </source>
</evidence>
<comment type="function">
    <text evidence="8">Conversion of 1,4-dihydroxy-2-naphthoate (DHNA) to demethylmenaquinone (DMK).</text>
</comment>
<evidence type="ECO:0000256" key="7">
    <source>
        <dbReference type="ARBA" id="ARBA00023136"/>
    </source>
</evidence>
<protein>
    <recommendedName>
        <fullName evidence="8 9">1,4-dihydroxy-2-naphthoate octaprenyltransferase</fullName>
        <shortName evidence="8">DHNA-octaprenyltransferase</shortName>
        <ecNumber evidence="8 9">2.5.1.74</ecNumber>
    </recommendedName>
</protein>
<evidence type="ECO:0000256" key="3">
    <source>
        <dbReference type="ARBA" id="ARBA00022475"/>
    </source>
</evidence>
<name>A0A1C3H7I0_9GAMM</name>
<evidence type="ECO:0000256" key="4">
    <source>
        <dbReference type="ARBA" id="ARBA00022679"/>
    </source>
</evidence>
<comment type="similarity">
    <text evidence="8">Belongs to the MenA family. Type 1 subfamily.</text>
</comment>
<keyword evidence="5 8" id="KW-0812">Transmembrane</keyword>
<evidence type="ECO:0000256" key="6">
    <source>
        <dbReference type="ARBA" id="ARBA00022989"/>
    </source>
</evidence>
<dbReference type="CDD" id="cd13962">
    <property type="entry name" value="PT_UbiA_UBIAD1"/>
    <property type="match status" value="1"/>
</dbReference>
<organism evidence="10 11">
    <name type="scientific">Cardiobacterium hominis</name>
    <dbReference type="NCBI Taxonomy" id="2718"/>
    <lineage>
        <taxon>Bacteria</taxon>
        <taxon>Pseudomonadati</taxon>
        <taxon>Pseudomonadota</taxon>
        <taxon>Gammaproteobacteria</taxon>
        <taxon>Cardiobacteriales</taxon>
        <taxon>Cardiobacteriaceae</taxon>
        <taxon>Cardiobacterium</taxon>
    </lineage>
</organism>
<comment type="subcellular location">
    <subcellularLocation>
        <location evidence="8">Cell membrane</location>
        <topology evidence="8">Multi-pass membrane protein</topology>
    </subcellularLocation>
    <subcellularLocation>
        <location evidence="1">Membrane</location>
        <topology evidence="1">Multi-pass membrane protein</topology>
    </subcellularLocation>
</comment>
<dbReference type="UniPathway" id="UPA00079">
    <property type="reaction ID" value="UER00168"/>
</dbReference>
<dbReference type="InterPro" id="IPR044878">
    <property type="entry name" value="UbiA_sf"/>
</dbReference>
<feature type="transmembrane region" description="Helical" evidence="8">
    <location>
        <begin position="173"/>
        <end position="192"/>
    </location>
</feature>
<dbReference type="Gene3D" id="1.10.357.140">
    <property type="entry name" value="UbiA prenyltransferase"/>
    <property type="match status" value="1"/>
</dbReference>
<keyword evidence="6 8" id="KW-1133">Transmembrane helix</keyword>